<protein>
    <recommendedName>
        <fullName evidence="8">Aminotransferase class I/classII large domain-containing protein</fullName>
    </recommendedName>
</protein>
<evidence type="ECO:0000256" key="4">
    <source>
        <dbReference type="ARBA" id="ARBA00022679"/>
    </source>
</evidence>
<name>A0A176VDJ5_MARPO</name>
<dbReference type="EMBL" id="AP019868">
    <property type="protein sequence ID" value="BBN06615.1"/>
    <property type="molecule type" value="Genomic_DNA"/>
</dbReference>
<dbReference type="Gene3D" id="3.90.1150.10">
    <property type="entry name" value="Aspartate Aminotransferase, domain 1"/>
    <property type="match status" value="1"/>
</dbReference>
<dbReference type="Gene3D" id="3.40.640.10">
    <property type="entry name" value="Type I PLP-dependent aspartate aminotransferase-like (Major domain)"/>
    <property type="match status" value="1"/>
</dbReference>
<dbReference type="AlphaFoldDB" id="A0A176VDJ5"/>
<keyword evidence="11" id="KW-1185">Reference proteome</keyword>
<reference evidence="12" key="3">
    <citation type="journal article" date="2020" name="Curr. Biol.">
        <title>Chromatin organization in early land plants reveals an ancestral association between H3K27me3, transposons, and constitutive heterochromatin.</title>
        <authorList>
            <person name="Montgomery S.A."/>
            <person name="Tanizawa Y."/>
            <person name="Galik B."/>
            <person name="Wang N."/>
            <person name="Ito T."/>
            <person name="Mochizuki T."/>
            <person name="Akimcheva S."/>
            <person name="Bowman J.L."/>
            <person name="Cognat V."/>
            <person name="Marechal-Drouard L."/>
            <person name="Ekker H."/>
            <person name="Hong S.F."/>
            <person name="Kohchi T."/>
            <person name="Lin S.S."/>
            <person name="Liu L.D."/>
            <person name="Nakamura Y."/>
            <person name="Valeeva L.R."/>
            <person name="Shakirov E.V."/>
            <person name="Shippen D.E."/>
            <person name="Wei W.L."/>
            <person name="Yagura M."/>
            <person name="Yamaoka S."/>
            <person name="Yamato K.T."/>
            <person name="Liu C."/>
            <person name="Berger F."/>
        </authorList>
    </citation>
    <scope>NUCLEOTIDE SEQUENCE [LARGE SCALE GENOMIC DNA]</scope>
    <source>
        <strain evidence="12">Tak-1</strain>
    </source>
</reference>
<feature type="domain" description="Aminotransferase class I/classII large" evidence="8">
    <location>
        <begin position="66"/>
        <end position="431"/>
    </location>
</feature>
<evidence type="ECO:0000313" key="9">
    <source>
        <dbReference type="EMBL" id="BBN06615.1"/>
    </source>
</evidence>
<organism evidence="10 11">
    <name type="scientific">Marchantia polymorpha subsp. ruderalis</name>
    <dbReference type="NCBI Taxonomy" id="1480154"/>
    <lineage>
        <taxon>Eukaryota</taxon>
        <taxon>Viridiplantae</taxon>
        <taxon>Streptophyta</taxon>
        <taxon>Embryophyta</taxon>
        <taxon>Marchantiophyta</taxon>
        <taxon>Marchantiopsida</taxon>
        <taxon>Marchantiidae</taxon>
        <taxon>Marchantiales</taxon>
        <taxon>Marchantiaceae</taxon>
        <taxon>Marchantia</taxon>
    </lineage>
</organism>
<evidence type="ECO:0000256" key="2">
    <source>
        <dbReference type="ARBA" id="ARBA00007441"/>
    </source>
</evidence>
<keyword evidence="5 6" id="KW-0663">Pyridoxal phosphate</keyword>
<evidence type="ECO:0000256" key="6">
    <source>
        <dbReference type="PIRNR" id="PIRNR000517"/>
    </source>
</evidence>
<dbReference type="CDD" id="cd00609">
    <property type="entry name" value="AAT_like"/>
    <property type="match status" value="1"/>
</dbReference>
<dbReference type="Pfam" id="PF00155">
    <property type="entry name" value="Aminotran_1_2"/>
    <property type="match status" value="1"/>
</dbReference>
<dbReference type="Proteomes" id="UP000077202">
    <property type="component" value="Unassembled WGS sequence"/>
</dbReference>
<gene>
    <name evidence="10" type="ORF">AXG93_1976s1350</name>
    <name evidence="9" type="ORF">Mp_3g22550</name>
</gene>
<sequence>MGKTNTAAAAAPAAAPSKLQPAAADLSSKFPKEWSVRVNSRAVGSTNPIRTITDAIKIDKSSGKSFISLALGDPAACGNHMRVPDSAVSSLVEVAQGCKHNGYAVSSGLPECRRAVADYLSENLPFQLSEEDVIMTSGCNQALQVCFDVLASDGCNILVPRPGFPMYETYCTYLGVETRGYNLLQEQDWEIDLDHLVKLADSRTAAIVVANPGNPCGSVYSYQHVAQIAKIAEKLRIPIIADEVYAHMAFSGHTFVPMAEFSLSVPVLTVGAVSKRWLAPGWRLGWIAVCDPHGILTKAKVMDGMQRLMQIRLGPSTLMQGAFAELLRSTPQSFYENSLKSLEAGADLCYQRVKKIPGLDCPNKPKGSMFMMVRLNPEVLDGIDDDVGFSRALVQEESVLVLPGSAFRVSNWFRIVFALPLPEMSEAWDRIEAFCNRHQKPAHANGTLY</sequence>
<evidence type="ECO:0000313" key="11">
    <source>
        <dbReference type="Proteomes" id="UP000077202"/>
    </source>
</evidence>
<comment type="similarity">
    <text evidence="2 6">Belongs to the class-I pyridoxal-phosphate-dependent aminotransferase family.</text>
</comment>
<dbReference type="PANTHER" id="PTHR45744">
    <property type="entry name" value="TYROSINE AMINOTRANSFERASE"/>
    <property type="match status" value="1"/>
</dbReference>
<evidence type="ECO:0000313" key="10">
    <source>
        <dbReference type="EMBL" id="OAE18929.1"/>
    </source>
</evidence>
<dbReference type="InterPro" id="IPR015424">
    <property type="entry name" value="PyrdxlP-dep_Trfase"/>
</dbReference>
<evidence type="ECO:0000256" key="3">
    <source>
        <dbReference type="ARBA" id="ARBA00022576"/>
    </source>
</evidence>
<keyword evidence="4" id="KW-0808">Transferase</keyword>
<reference evidence="10 11" key="1">
    <citation type="submission" date="2016-03" db="EMBL/GenBank/DDBJ databases">
        <title>Mechanisms controlling the formation of the plant cell surface in tip-growing cells are functionally conserved among land plants.</title>
        <authorList>
            <person name="Honkanen S."/>
            <person name="Jones V.A."/>
            <person name="Morieri G."/>
            <person name="Champion C."/>
            <person name="Hetherington A.J."/>
            <person name="Kelly S."/>
            <person name="Saint-Marcoux D."/>
            <person name="Proust H."/>
            <person name="Prescott H."/>
            <person name="Dolan L."/>
        </authorList>
    </citation>
    <scope>NUCLEOTIDE SEQUENCE [LARGE SCALE GENOMIC DNA]</scope>
    <source>
        <strain evidence="11">cv. Tak-1 and cv. Tak-2</strain>
        <tissue evidence="10">Whole gametophyte</tissue>
    </source>
</reference>
<dbReference type="SUPFAM" id="SSF53383">
    <property type="entry name" value="PLP-dependent transferases"/>
    <property type="match status" value="1"/>
</dbReference>
<evidence type="ECO:0000256" key="1">
    <source>
        <dbReference type="ARBA" id="ARBA00001933"/>
    </source>
</evidence>
<dbReference type="PANTHER" id="PTHR45744:SF2">
    <property type="entry name" value="TYROSINE AMINOTRANSFERASE"/>
    <property type="match status" value="1"/>
</dbReference>
<dbReference type="GO" id="GO:0030170">
    <property type="term" value="F:pyridoxal phosphate binding"/>
    <property type="evidence" value="ECO:0007669"/>
    <property type="project" value="InterPro"/>
</dbReference>
<dbReference type="InterPro" id="IPR004839">
    <property type="entry name" value="Aminotransferase_I/II_large"/>
</dbReference>
<dbReference type="InterPro" id="IPR015421">
    <property type="entry name" value="PyrdxlP-dep_Trfase_major"/>
</dbReference>
<comment type="cofactor">
    <cofactor evidence="1 6 7">
        <name>pyridoxal 5'-phosphate</name>
        <dbReference type="ChEBI" id="CHEBI:597326"/>
    </cofactor>
</comment>
<dbReference type="Proteomes" id="UP001162541">
    <property type="component" value="Chromosome 3"/>
</dbReference>
<evidence type="ECO:0000256" key="7">
    <source>
        <dbReference type="PIRSR" id="PIRSR000517-1"/>
    </source>
</evidence>
<evidence type="ECO:0000256" key="5">
    <source>
        <dbReference type="ARBA" id="ARBA00022898"/>
    </source>
</evidence>
<dbReference type="PIRSF" id="PIRSF000517">
    <property type="entry name" value="Tyr_transaminase"/>
    <property type="match status" value="1"/>
</dbReference>
<proteinExistence type="inferred from homology"/>
<evidence type="ECO:0000259" key="8">
    <source>
        <dbReference type="Pfam" id="PF00155"/>
    </source>
</evidence>
<dbReference type="InterPro" id="IPR005958">
    <property type="entry name" value="TyrNic_aminoTrfase"/>
</dbReference>
<dbReference type="FunFam" id="3.40.640.10:FF:000048">
    <property type="entry name" value="tyrosine aminotransferase"/>
    <property type="match status" value="1"/>
</dbReference>
<dbReference type="GO" id="GO:0004838">
    <property type="term" value="F:L-tyrosine-2-oxoglutarate transaminase activity"/>
    <property type="evidence" value="ECO:0007669"/>
    <property type="project" value="TreeGrafter"/>
</dbReference>
<reference evidence="9" key="2">
    <citation type="journal article" date="2019" name="Curr. Biol.">
        <title>Chromatin organization in early land plants reveals an ancestral association between H3K27me3, transposons, and constitutive heterochromatin.</title>
        <authorList>
            <person name="Montgomery S.A."/>
            <person name="Tanizawa Y."/>
            <person name="Galik B."/>
            <person name="Wang N."/>
            <person name="Ito T."/>
            <person name="Mochizuki T."/>
            <person name="Akimcheva S."/>
            <person name="Bowman J."/>
            <person name="Cognat V."/>
            <person name="Drouard L."/>
            <person name="Ekker H."/>
            <person name="Houng S."/>
            <person name="Kohchi T."/>
            <person name="Lin S."/>
            <person name="Liu L.D."/>
            <person name="Nakamura Y."/>
            <person name="Valeeva L.R."/>
            <person name="Shakirov E.V."/>
            <person name="Shippen D.E."/>
            <person name="Wei W."/>
            <person name="Yagura M."/>
            <person name="Yamaoka S."/>
            <person name="Yamato K.T."/>
            <person name="Liu C."/>
            <person name="Berger F."/>
        </authorList>
    </citation>
    <scope>NUCLEOTIDE SEQUENCE [LARGE SCALE GENOMIC DNA]</scope>
    <source>
        <strain evidence="9">Tak-1</strain>
    </source>
</reference>
<dbReference type="InterPro" id="IPR015422">
    <property type="entry name" value="PyrdxlP-dep_Trfase_small"/>
</dbReference>
<evidence type="ECO:0000313" key="12">
    <source>
        <dbReference type="Proteomes" id="UP001162541"/>
    </source>
</evidence>
<dbReference type="EMBL" id="LVLJ01003973">
    <property type="protein sequence ID" value="OAE18929.1"/>
    <property type="molecule type" value="Genomic_DNA"/>
</dbReference>
<feature type="modified residue" description="N6-(pyridoxal phosphate)lysine" evidence="7">
    <location>
        <position position="275"/>
    </location>
</feature>
<dbReference type="NCBIfam" id="TIGR01265">
    <property type="entry name" value="tyr_nico_aTase"/>
    <property type="match status" value="1"/>
</dbReference>
<dbReference type="GO" id="GO:0006572">
    <property type="term" value="P:L-tyrosine catabolic process"/>
    <property type="evidence" value="ECO:0007669"/>
    <property type="project" value="TreeGrafter"/>
</dbReference>
<accession>A0A176VDJ5</accession>
<keyword evidence="3" id="KW-0032">Aminotransferase</keyword>